<gene>
    <name evidence="5" type="ORF">H696_01690</name>
</gene>
<dbReference type="Proteomes" id="UP000030693">
    <property type="component" value="Unassembled WGS sequence"/>
</dbReference>
<evidence type="ECO:0000259" key="4">
    <source>
        <dbReference type="PROSITE" id="PS50157"/>
    </source>
</evidence>
<evidence type="ECO:0000313" key="6">
    <source>
        <dbReference type="Proteomes" id="UP000030693"/>
    </source>
</evidence>
<dbReference type="RefSeq" id="XP_009493871.1">
    <property type="nucleotide sequence ID" value="XM_009495596.1"/>
</dbReference>
<dbReference type="AlphaFoldDB" id="A0A058ZEE4"/>
<feature type="compositionally biased region" description="Low complexity" evidence="2">
    <location>
        <begin position="133"/>
        <end position="151"/>
    </location>
</feature>
<sequence length="185" mass="19484">MCTTRDAQCIAAGNTGTILDVSSYRGACPQALASCRMTCLLPYDTTCKFLGTGFRNGTRCGSDGFCYGGSCSEASFLQWVEGNLILFCVLAGIAALLVLIFLVWGCRQAGRKQLRPLSIGIPGRTGGGKKGAKNQASSGKKQSQKNSKPSATKGTSGQGTIRCPLCPLSFPGESHLTLHLDRDHS</sequence>
<evidence type="ECO:0000256" key="3">
    <source>
        <dbReference type="SAM" id="Phobius"/>
    </source>
</evidence>
<dbReference type="STRING" id="691883.A0A058ZEE4"/>
<accession>A0A058ZEE4</accession>
<keyword evidence="3" id="KW-0472">Membrane</keyword>
<feature type="region of interest" description="Disordered" evidence="2">
    <location>
        <begin position="120"/>
        <end position="161"/>
    </location>
</feature>
<evidence type="ECO:0000313" key="5">
    <source>
        <dbReference type="EMBL" id="KCV72293.1"/>
    </source>
</evidence>
<reference evidence="5" key="1">
    <citation type="submission" date="2013-04" db="EMBL/GenBank/DDBJ databases">
        <title>The Genome Sequence of Fonticula alba ATCC 38817.</title>
        <authorList>
            <consortium name="The Broad Institute Genomics Platform"/>
            <person name="Russ C."/>
            <person name="Cuomo C."/>
            <person name="Burger G."/>
            <person name="Gray M.W."/>
            <person name="Holland P.W.H."/>
            <person name="King N."/>
            <person name="Lang F.B.F."/>
            <person name="Roger A.J."/>
            <person name="Ruiz-Trillo I."/>
            <person name="Brown M."/>
            <person name="Walker B."/>
            <person name="Young S."/>
            <person name="Zeng Q."/>
            <person name="Gargeya S."/>
            <person name="Fitzgerald M."/>
            <person name="Haas B."/>
            <person name="Abouelleil A."/>
            <person name="Allen A.W."/>
            <person name="Alvarado L."/>
            <person name="Arachchi H.M."/>
            <person name="Berlin A.M."/>
            <person name="Chapman S.B."/>
            <person name="Gainer-Dewar J."/>
            <person name="Goldberg J."/>
            <person name="Griggs A."/>
            <person name="Gujja S."/>
            <person name="Hansen M."/>
            <person name="Howarth C."/>
            <person name="Imamovic A."/>
            <person name="Ireland A."/>
            <person name="Larimer J."/>
            <person name="McCowan C."/>
            <person name="Murphy C."/>
            <person name="Pearson M."/>
            <person name="Poon T.W."/>
            <person name="Priest M."/>
            <person name="Roberts A."/>
            <person name="Saif S."/>
            <person name="Shea T."/>
            <person name="Sisk P."/>
            <person name="Sykes S."/>
            <person name="Wortman J."/>
            <person name="Nusbaum C."/>
            <person name="Birren B."/>
        </authorList>
    </citation>
    <scope>NUCLEOTIDE SEQUENCE [LARGE SCALE GENOMIC DNA]</scope>
    <source>
        <strain evidence="5">ATCC 38817</strain>
    </source>
</reference>
<evidence type="ECO:0000256" key="2">
    <source>
        <dbReference type="SAM" id="MobiDB-lite"/>
    </source>
</evidence>
<keyword evidence="1" id="KW-0479">Metal-binding</keyword>
<dbReference type="PROSITE" id="PS00028">
    <property type="entry name" value="ZINC_FINGER_C2H2_1"/>
    <property type="match status" value="1"/>
</dbReference>
<feature type="transmembrane region" description="Helical" evidence="3">
    <location>
        <begin position="84"/>
        <end position="105"/>
    </location>
</feature>
<dbReference type="GeneID" id="20526415"/>
<organism evidence="5">
    <name type="scientific">Fonticula alba</name>
    <name type="common">Slime mold</name>
    <dbReference type="NCBI Taxonomy" id="691883"/>
    <lineage>
        <taxon>Eukaryota</taxon>
        <taxon>Rotosphaerida</taxon>
        <taxon>Fonticulaceae</taxon>
        <taxon>Fonticula</taxon>
    </lineage>
</organism>
<dbReference type="InterPro" id="IPR013087">
    <property type="entry name" value="Znf_C2H2_type"/>
</dbReference>
<keyword evidence="3" id="KW-0812">Transmembrane</keyword>
<protein>
    <recommendedName>
        <fullName evidence="4">C2H2-type domain-containing protein</fullName>
    </recommendedName>
</protein>
<keyword evidence="1" id="KW-0863">Zinc-finger</keyword>
<proteinExistence type="predicted"/>
<evidence type="ECO:0000256" key="1">
    <source>
        <dbReference type="PROSITE-ProRule" id="PRU00042"/>
    </source>
</evidence>
<dbReference type="EMBL" id="KB932202">
    <property type="protein sequence ID" value="KCV72293.1"/>
    <property type="molecule type" value="Genomic_DNA"/>
</dbReference>
<feature type="domain" description="C2H2-type" evidence="4">
    <location>
        <begin position="161"/>
        <end position="185"/>
    </location>
</feature>
<keyword evidence="3" id="KW-1133">Transmembrane helix</keyword>
<keyword evidence="1" id="KW-0862">Zinc</keyword>
<dbReference type="PROSITE" id="PS50157">
    <property type="entry name" value="ZINC_FINGER_C2H2_2"/>
    <property type="match status" value="1"/>
</dbReference>
<dbReference type="GO" id="GO:0008270">
    <property type="term" value="F:zinc ion binding"/>
    <property type="evidence" value="ECO:0007669"/>
    <property type="project" value="UniProtKB-KW"/>
</dbReference>
<name>A0A058ZEE4_FONAL</name>
<keyword evidence="6" id="KW-1185">Reference proteome</keyword>